<keyword evidence="4" id="KW-0496">Mitochondrion</keyword>
<dbReference type="Gene3D" id="3.30.70.330">
    <property type="match status" value="1"/>
</dbReference>
<keyword evidence="9" id="KW-1185">Reference proteome</keyword>
<dbReference type="PANTHER" id="PTHR12059:SF5">
    <property type="entry name" value="LARGE RIBOSOMAL SUBUNIT PROTEIN UL23M"/>
    <property type="match status" value="1"/>
</dbReference>
<accession>A0A6J1SUG7</accession>
<dbReference type="OrthoDB" id="275582at2759"/>
<evidence type="ECO:0000256" key="1">
    <source>
        <dbReference type="ARBA" id="ARBA00004173"/>
    </source>
</evidence>
<evidence type="ECO:0000313" key="9">
    <source>
        <dbReference type="Proteomes" id="UP000504606"/>
    </source>
</evidence>
<dbReference type="KEGG" id="foc:113209023"/>
<evidence type="ECO:0000256" key="6">
    <source>
        <dbReference type="ARBA" id="ARBA00038782"/>
    </source>
</evidence>
<dbReference type="AlphaFoldDB" id="A0A6J1SUG7"/>
<dbReference type="GO" id="GO:0032543">
    <property type="term" value="P:mitochondrial translation"/>
    <property type="evidence" value="ECO:0007669"/>
    <property type="project" value="TreeGrafter"/>
</dbReference>
<evidence type="ECO:0000256" key="4">
    <source>
        <dbReference type="ARBA" id="ARBA00023128"/>
    </source>
</evidence>
<evidence type="ECO:0000256" key="7">
    <source>
        <dbReference type="ARBA" id="ARBA00039977"/>
    </source>
</evidence>
<name>A0A6J1SUG7_FRAOC</name>
<organism evidence="9 10">
    <name type="scientific">Frankliniella occidentalis</name>
    <name type="common">Western flower thrips</name>
    <name type="synonym">Euthrips occidentalis</name>
    <dbReference type="NCBI Taxonomy" id="133901"/>
    <lineage>
        <taxon>Eukaryota</taxon>
        <taxon>Metazoa</taxon>
        <taxon>Ecdysozoa</taxon>
        <taxon>Arthropoda</taxon>
        <taxon>Hexapoda</taxon>
        <taxon>Insecta</taxon>
        <taxon>Pterygota</taxon>
        <taxon>Neoptera</taxon>
        <taxon>Paraneoptera</taxon>
        <taxon>Thysanoptera</taxon>
        <taxon>Terebrantia</taxon>
        <taxon>Thripoidea</taxon>
        <taxon>Thripidae</taxon>
        <taxon>Frankliniella</taxon>
    </lineage>
</organism>
<dbReference type="Proteomes" id="UP000504606">
    <property type="component" value="Unplaced"/>
</dbReference>
<protein>
    <recommendedName>
        <fullName evidence="7">Large ribosomal subunit protein uL23m</fullName>
    </recommendedName>
    <alternativeName>
        <fullName evidence="8">39S ribosomal protein L23, mitochondrial</fullName>
    </alternativeName>
</protein>
<evidence type="ECO:0000313" key="10">
    <source>
        <dbReference type="RefSeq" id="XP_026282136.2"/>
    </source>
</evidence>
<gene>
    <name evidence="10" type="primary">LOC113209023</name>
</gene>
<evidence type="ECO:0000256" key="2">
    <source>
        <dbReference type="ARBA" id="ARBA00006700"/>
    </source>
</evidence>
<dbReference type="GO" id="GO:0003735">
    <property type="term" value="F:structural constituent of ribosome"/>
    <property type="evidence" value="ECO:0007669"/>
    <property type="project" value="InterPro"/>
</dbReference>
<evidence type="ECO:0000256" key="3">
    <source>
        <dbReference type="ARBA" id="ARBA00022980"/>
    </source>
</evidence>
<dbReference type="GO" id="GO:0005762">
    <property type="term" value="C:mitochondrial large ribosomal subunit"/>
    <property type="evidence" value="ECO:0007669"/>
    <property type="project" value="TreeGrafter"/>
</dbReference>
<dbReference type="InterPro" id="IPR013025">
    <property type="entry name" value="Ribosomal_uL23-like"/>
</dbReference>
<dbReference type="PANTHER" id="PTHR12059">
    <property type="entry name" value="RIBOSOMAL PROTEIN L23-RELATED"/>
    <property type="match status" value="1"/>
</dbReference>
<dbReference type="CTD" id="6150"/>
<evidence type="ECO:0000256" key="8">
    <source>
        <dbReference type="ARBA" id="ARBA00041375"/>
    </source>
</evidence>
<comment type="similarity">
    <text evidence="2">Belongs to the universal ribosomal protein uL23 family.</text>
</comment>
<keyword evidence="3 10" id="KW-0689">Ribosomal protein</keyword>
<comment type="subcellular location">
    <subcellularLocation>
        <location evidence="1">Mitochondrion</location>
    </subcellularLocation>
</comment>
<dbReference type="RefSeq" id="XP_026282136.2">
    <property type="nucleotide sequence ID" value="XM_026426351.2"/>
</dbReference>
<sequence length="197" mass="22972">MSQVLHIITASLFALSSRQTPTDTAKPNAHKNIVVVGFSFLIIKQRSCTIMSTRWYPLYQRGNPQLRVFLPNFWMKVVKPKEEIPPNMVHFHVSPEMTEYDVRNYLTKIYKLPVVAVRVEMKNGNVVKTIKGNLIKEDDFKEAHVTMEKSFKFTFPDIDPRPGYEVYTKSAEDTKKAQEALQKKFRYRPGLPTWFTQ</sequence>
<keyword evidence="5" id="KW-0687">Ribonucleoprotein</keyword>
<dbReference type="FunFam" id="3.30.70.330:FF:000284">
    <property type="entry name" value="39S ribosomal protein L23, mitochondrial"/>
    <property type="match status" value="1"/>
</dbReference>
<comment type="subunit">
    <text evidence="6">Component of the mitochondrial ribosome large subunit (39S) which comprises a 16S rRNA and about 50 distinct proteins.</text>
</comment>
<evidence type="ECO:0000256" key="5">
    <source>
        <dbReference type="ARBA" id="ARBA00023274"/>
    </source>
</evidence>
<dbReference type="InterPro" id="IPR012677">
    <property type="entry name" value="Nucleotide-bd_a/b_plait_sf"/>
</dbReference>
<dbReference type="InterPro" id="IPR012678">
    <property type="entry name" value="Ribosomal_uL23/eL15/eS24_sf"/>
</dbReference>
<reference evidence="10" key="1">
    <citation type="submission" date="2025-08" db="UniProtKB">
        <authorList>
            <consortium name="RefSeq"/>
        </authorList>
    </citation>
    <scope>IDENTIFICATION</scope>
    <source>
        <tissue evidence="10">Whole organism</tissue>
    </source>
</reference>
<dbReference type="GeneID" id="113209023"/>
<dbReference type="SUPFAM" id="SSF54189">
    <property type="entry name" value="Ribosomal proteins S24e, L23 and L15e"/>
    <property type="match status" value="1"/>
</dbReference>
<proteinExistence type="inferred from homology"/>